<evidence type="ECO:0000259" key="3">
    <source>
        <dbReference type="Pfam" id="PF05729"/>
    </source>
</evidence>
<dbReference type="SUPFAM" id="SSF52047">
    <property type="entry name" value="RNI-like"/>
    <property type="match status" value="1"/>
</dbReference>
<dbReference type="KEGG" id="osn:115222280"/>
<keyword evidence="2" id="KW-0067">ATP-binding</keyword>
<protein>
    <submittedName>
        <fullName evidence="5">Uncharacterized protein LOC115222280</fullName>
    </submittedName>
</protein>
<dbReference type="Pfam" id="PF05729">
    <property type="entry name" value="NACHT"/>
    <property type="match status" value="1"/>
</dbReference>
<sequence length="862" mass="99695">MSDLSTEQPFNVLSCPPKEPEEIQDVIIDHLKQFYGETASVGFSSPWGKFPELRTQDLNLCLYRVLDFRNRNDIPDITSMYHDSNQPPYRCHEVSIYDLFSPVQHNLTQITLVESDVHEQRLLCWKLLYDWSTKTMVSSPFYVNKFTVIIYVDCLQVSTLSDIKPAEARERLVSLVNILFNPLIQEKKCSCKDICDWLVSIQNEVLVILDNFDYVNDSGKEDLRGILSSLCLPEAQLLISCRPRFANRQLCDQMFLNVGLQFHCSFVFLQEMLLSDFSALEVSLLIQKVRKDLVLTRILRNVYTLVLLAWLIIDNHAKPKTNSIYHLYRELTQCALSRYYTKFQILPERHLISVVLKKLSTLSVKMWKSERSFCSPKEIDSHFWQLPNTHLGFFVEAKLLPLQNSTSYYMFPSTNFLEYFVSVYIAEHTDRYERDNLLEWVLSREMGFLWVVLTGSLMSCYDEDAVRCLLDVMANMSRKKCVGIGIFDKITRGNVHDYDLCLECLSQIYFPSSLMNCVVEHFPDVLEFHIQRCPPQVLENFCRLARLCRLRIRGITLHLDGMEDQYFLCISLAHAINRLENLTTLLIHCESVFNSQYIVDIVCEIFKKNKYIRTLSFCGEMNRAGNFTPIMYKKVRSVFTSDIALRMLCIDNIHNRHRLAYILNVFPHIFEKIELARCDLESATENLVGKIKFSKNFSSFSVSNCVTSVTSVNRILEELLNCEGLRKLNLSLLSPLRNFNCIDIRSGAFKVAVDDRACEKIKQMILNLPQLTELILCQNRIGDQQVQLILQAIIDTGRLEHLDLSGNVIGDASGSLLQKMMTECSSLNVLWLCSNDFSESMRKQLLQTSIGLDQLKLIVERT</sequence>
<proteinExistence type="predicted"/>
<dbReference type="PANTHER" id="PTHR46312:SF2">
    <property type="entry name" value="NUCLEOTIDE-BINDING OLIGOMERIZATION DOMAIN-CONTAINING PROTEIN 2-LIKE"/>
    <property type="match status" value="1"/>
</dbReference>
<keyword evidence="4" id="KW-1185">Reference proteome</keyword>
<dbReference type="InterPro" id="IPR032675">
    <property type="entry name" value="LRR_dom_sf"/>
</dbReference>
<dbReference type="InterPro" id="IPR027417">
    <property type="entry name" value="P-loop_NTPase"/>
</dbReference>
<evidence type="ECO:0000313" key="4">
    <source>
        <dbReference type="Proteomes" id="UP000515154"/>
    </source>
</evidence>
<keyword evidence="1" id="KW-0547">Nucleotide-binding</keyword>
<dbReference type="Gene3D" id="3.80.10.10">
    <property type="entry name" value="Ribonuclease Inhibitor"/>
    <property type="match status" value="1"/>
</dbReference>
<evidence type="ECO:0000313" key="5">
    <source>
        <dbReference type="RefSeq" id="XP_029648309.1"/>
    </source>
</evidence>
<accession>A0A6P7TBD6</accession>
<gene>
    <name evidence="5" type="primary">LOC115222280</name>
</gene>
<dbReference type="RefSeq" id="XP_029648309.1">
    <property type="nucleotide sequence ID" value="XM_029792449.2"/>
</dbReference>
<dbReference type="Proteomes" id="UP000515154">
    <property type="component" value="Linkage group LG19"/>
</dbReference>
<evidence type="ECO:0000256" key="1">
    <source>
        <dbReference type="ARBA" id="ARBA00022741"/>
    </source>
</evidence>
<dbReference type="GO" id="GO:0005524">
    <property type="term" value="F:ATP binding"/>
    <property type="evidence" value="ECO:0007669"/>
    <property type="project" value="UniProtKB-KW"/>
</dbReference>
<dbReference type="InterPro" id="IPR007111">
    <property type="entry name" value="NACHT_NTPase"/>
</dbReference>
<dbReference type="Gene3D" id="3.40.50.300">
    <property type="entry name" value="P-loop containing nucleotide triphosphate hydrolases"/>
    <property type="match status" value="1"/>
</dbReference>
<feature type="domain" description="NACHT" evidence="3">
    <location>
        <begin position="146"/>
        <end position="253"/>
    </location>
</feature>
<evidence type="ECO:0000256" key="2">
    <source>
        <dbReference type="ARBA" id="ARBA00022840"/>
    </source>
</evidence>
<dbReference type="PANTHER" id="PTHR46312">
    <property type="entry name" value="NACHT DOMAIN-CONTAINING PROTEIN"/>
    <property type="match status" value="1"/>
</dbReference>
<dbReference type="AlphaFoldDB" id="A0A6P7TBD6"/>
<reference evidence="5" key="1">
    <citation type="submission" date="2025-08" db="UniProtKB">
        <authorList>
            <consortium name="RefSeq"/>
        </authorList>
    </citation>
    <scope>IDENTIFICATION</scope>
</reference>
<name>A0A6P7TBD6_9MOLL</name>
<organism evidence="4 5">
    <name type="scientific">Octopus sinensis</name>
    <name type="common">East Asian common octopus</name>
    <dbReference type="NCBI Taxonomy" id="2607531"/>
    <lineage>
        <taxon>Eukaryota</taxon>
        <taxon>Metazoa</taxon>
        <taxon>Spiralia</taxon>
        <taxon>Lophotrochozoa</taxon>
        <taxon>Mollusca</taxon>
        <taxon>Cephalopoda</taxon>
        <taxon>Coleoidea</taxon>
        <taxon>Octopodiformes</taxon>
        <taxon>Octopoda</taxon>
        <taxon>Incirrata</taxon>
        <taxon>Octopodidae</taxon>
        <taxon>Octopus</taxon>
    </lineage>
</organism>